<accession>A0ABT3TI99</accession>
<keyword evidence="4" id="KW-1185">Reference proteome</keyword>
<evidence type="ECO:0000313" key="4">
    <source>
        <dbReference type="Proteomes" id="UP001143362"/>
    </source>
</evidence>
<evidence type="ECO:0000256" key="1">
    <source>
        <dbReference type="ARBA" id="ARBA00008769"/>
    </source>
</evidence>
<organism evidence="3 4">
    <name type="scientific">Candidatus Litorirhabdus singularis</name>
    <dbReference type="NCBI Taxonomy" id="2518993"/>
    <lineage>
        <taxon>Bacteria</taxon>
        <taxon>Pseudomonadati</taxon>
        <taxon>Pseudomonadota</taxon>
        <taxon>Gammaproteobacteria</taxon>
        <taxon>Cellvibrionales</taxon>
        <taxon>Halieaceae</taxon>
        <taxon>Candidatus Litorirhabdus</taxon>
    </lineage>
</organism>
<evidence type="ECO:0000313" key="3">
    <source>
        <dbReference type="EMBL" id="MCX2982058.1"/>
    </source>
</evidence>
<dbReference type="Proteomes" id="UP001143362">
    <property type="component" value="Unassembled WGS sequence"/>
</dbReference>
<evidence type="ECO:0008006" key="5">
    <source>
        <dbReference type="Google" id="ProtNLM"/>
    </source>
</evidence>
<gene>
    <name evidence="3" type="ORF">EYC98_14445</name>
</gene>
<feature type="chain" id="PRO_5044983311" description="Porin" evidence="2">
    <location>
        <begin position="26"/>
        <end position="409"/>
    </location>
</feature>
<comment type="similarity">
    <text evidence="1 2">Belongs to the OprB family.</text>
</comment>
<sequence>MSVISKGLFVAATVLLTCGVPRTWAAQLDGALDALATGEHYLNVSLVPLYQYASRADTDTGNYTFDVIGKFTLLDAPARSAVGNTDLVFWVNSSDKFGGLDSTTELSHKAGLLWDTNDIAAESSSTTILVLGLEQWLFQDRVSMGMGKFFPGQVFLSSAYTADNSNGFTSKMISGNPVVSWWESIGIGANAAYWGKHWSIQAAFVDSKAEQDLDFSSFADGKYAYLLESTYSPPNDDGDTAIGAVIYYIDEREQRESESGVVAQFTHEWGDSAKYAVFGRYSFRDGGESQNLDDPSIEAALEQGGLLGVAWNRPFGRTDQQLAASLIYGKPADYRKQQGFDTQYGTEIFWKWQPRSWLTIIPNLQLTRNFEDNLETVVGLRIGVGIERNWAESSVFRSVQAEPPRAKGN</sequence>
<name>A0ABT3TI99_9GAMM</name>
<dbReference type="InterPro" id="IPR007049">
    <property type="entry name" value="Carb-sel_porin_OprB"/>
</dbReference>
<dbReference type="EMBL" id="SHNN01000002">
    <property type="protein sequence ID" value="MCX2982058.1"/>
    <property type="molecule type" value="Genomic_DNA"/>
</dbReference>
<evidence type="ECO:0000256" key="2">
    <source>
        <dbReference type="RuleBase" id="RU363072"/>
    </source>
</evidence>
<feature type="signal peptide" evidence="2">
    <location>
        <begin position="1"/>
        <end position="25"/>
    </location>
</feature>
<dbReference type="Gene3D" id="2.40.160.180">
    <property type="entry name" value="Carbohydrate-selective porin OprB"/>
    <property type="match status" value="1"/>
</dbReference>
<reference evidence="3" key="1">
    <citation type="submission" date="2019-02" db="EMBL/GenBank/DDBJ databases">
        <authorList>
            <person name="Li S.-H."/>
        </authorList>
    </citation>
    <scope>NUCLEOTIDE SEQUENCE</scope>
    <source>
        <strain evidence="3">IMCC14734</strain>
    </source>
</reference>
<dbReference type="Pfam" id="PF04966">
    <property type="entry name" value="OprB"/>
    <property type="match status" value="1"/>
</dbReference>
<protein>
    <recommendedName>
        <fullName evidence="5">Porin</fullName>
    </recommendedName>
</protein>
<comment type="caution">
    <text evidence="3">The sequence shown here is derived from an EMBL/GenBank/DDBJ whole genome shotgun (WGS) entry which is preliminary data.</text>
</comment>
<dbReference type="InterPro" id="IPR038673">
    <property type="entry name" value="OprB_sf"/>
</dbReference>
<proteinExistence type="inferred from homology"/>
<dbReference type="RefSeq" id="WP_279246053.1">
    <property type="nucleotide sequence ID" value="NZ_SHNN01000002.1"/>
</dbReference>
<keyword evidence="2" id="KW-0732">Signal</keyword>